<reference evidence="6" key="1">
    <citation type="submission" date="2025-08" db="UniProtKB">
        <authorList>
            <consortium name="RefSeq"/>
        </authorList>
    </citation>
    <scope>IDENTIFICATION</scope>
    <source>
        <tissue evidence="6">Whole organism</tissue>
    </source>
</reference>
<keyword evidence="5" id="KW-1185">Reference proteome</keyword>
<dbReference type="InterPro" id="IPR018117">
    <property type="entry name" value="C5_DNA_meth_AS"/>
</dbReference>
<sequence>MLSGPEAAVSDVGLEIISEPVPPEVSPCSPCSVALYPIRPISSELKPKRVLSVCDGLGTGRLCLENLRICMAEYFSSEVDQKAIDLLRYHYHDKITLLGCVKGITNAVLECIGPIDLLLGGPPCNELSRANPNRKHFANGSSARLIFDIERIMKYLRAAAEKHNRPFFWFCESTDNMDNADKMTINTALECSSVVRCLSRHTCMPRKRQFWGNIPGLMDPLEEVEPPPLNFKISWFLGSQLHQIQ</sequence>
<dbReference type="AlphaFoldDB" id="A0A6J1T8U0"/>
<dbReference type="Pfam" id="PF00145">
    <property type="entry name" value="DNA_methylase"/>
    <property type="match status" value="1"/>
</dbReference>
<keyword evidence="2" id="KW-0489">Methyltransferase</keyword>
<dbReference type="KEGG" id="foc:113214736"/>
<protein>
    <recommendedName>
        <fullName evidence="1">DNA (cytosine-5-)-methyltransferase</fullName>
        <ecNumber evidence="1">2.1.1.37</ecNumber>
    </recommendedName>
</protein>
<dbReference type="PROSITE" id="PS00094">
    <property type="entry name" value="C5_MTASE_1"/>
    <property type="match status" value="1"/>
</dbReference>
<organism evidence="5 6">
    <name type="scientific">Frankliniella occidentalis</name>
    <name type="common">Western flower thrips</name>
    <name type="synonym">Euthrips occidentalis</name>
    <dbReference type="NCBI Taxonomy" id="133901"/>
    <lineage>
        <taxon>Eukaryota</taxon>
        <taxon>Metazoa</taxon>
        <taxon>Ecdysozoa</taxon>
        <taxon>Arthropoda</taxon>
        <taxon>Hexapoda</taxon>
        <taxon>Insecta</taxon>
        <taxon>Pterygota</taxon>
        <taxon>Neoptera</taxon>
        <taxon>Paraneoptera</taxon>
        <taxon>Thysanoptera</taxon>
        <taxon>Terebrantia</taxon>
        <taxon>Thripoidea</taxon>
        <taxon>Thripidae</taxon>
        <taxon>Frankliniella</taxon>
    </lineage>
</organism>
<dbReference type="PANTHER" id="PTHR23068:SF25">
    <property type="entry name" value="DNA (CYTOSINE-5)-METHYLTRANSFERASE DRM2"/>
    <property type="match status" value="1"/>
</dbReference>
<dbReference type="InterPro" id="IPR029063">
    <property type="entry name" value="SAM-dependent_MTases_sf"/>
</dbReference>
<dbReference type="InterPro" id="IPR001525">
    <property type="entry name" value="C5_MeTfrase"/>
</dbReference>
<proteinExistence type="predicted"/>
<evidence type="ECO:0000313" key="5">
    <source>
        <dbReference type="Proteomes" id="UP000504606"/>
    </source>
</evidence>
<keyword evidence="4" id="KW-0949">S-adenosyl-L-methionine</keyword>
<dbReference type="GO" id="GO:0032259">
    <property type="term" value="P:methylation"/>
    <property type="evidence" value="ECO:0007669"/>
    <property type="project" value="UniProtKB-KW"/>
</dbReference>
<name>A0A6J1T8U0_FRAOC</name>
<evidence type="ECO:0000313" key="6">
    <source>
        <dbReference type="RefSeq" id="XP_026289984.2"/>
    </source>
</evidence>
<dbReference type="PANTHER" id="PTHR23068">
    <property type="entry name" value="DNA CYTOSINE-5- -METHYLTRANSFERASE 3-RELATED"/>
    <property type="match status" value="1"/>
</dbReference>
<dbReference type="InterPro" id="IPR050390">
    <property type="entry name" value="C5-Methyltransferase"/>
</dbReference>
<dbReference type="Gene3D" id="3.40.50.150">
    <property type="entry name" value="Vaccinia Virus protein VP39"/>
    <property type="match status" value="1"/>
</dbReference>
<keyword evidence="3" id="KW-0808">Transferase</keyword>
<dbReference type="GO" id="GO:0005634">
    <property type="term" value="C:nucleus"/>
    <property type="evidence" value="ECO:0007669"/>
    <property type="project" value="TreeGrafter"/>
</dbReference>
<dbReference type="OrthoDB" id="641149at2759"/>
<evidence type="ECO:0000256" key="4">
    <source>
        <dbReference type="ARBA" id="ARBA00022691"/>
    </source>
</evidence>
<accession>A0A6J1T8U0</accession>
<dbReference type="Proteomes" id="UP000504606">
    <property type="component" value="Unplaced"/>
</dbReference>
<gene>
    <name evidence="6" type="primary">LOC113214736</name>
</gene>
<dbReference type="SUPFAM" id="SSF53335">
    <property type="entry name" value="S-adenosyl-L-methionine-dependent methyltransferases"/>
    <property type="match status" value="1"/>
</dbReference>
<evidence type="ECO:0000256" key="2">
    <source>
        <dbReference type="ARBA" id="ARBA00022603"/>
    </source>
</evidence>
<dbReference type="RefSeq" id="XP_026289984.2">
    <property type="nucleotide sequence ID" value="XM_026434199.2"/>
</dbReference>
<dbReference type="GeneID" id="113214736"/>
<dbReference type="GO" id="GO:0003886">
    <property type="term" value="F:DNA (cytosine-5-)-methyltransferase activity"/>
    <property type="evidence" value="ECO:0007669"/>
    <property type="project" value="UniProtKB-EC"/>
</dbReference>
<evidence type="ECO:0000256" key="3">
    <source>
        <dbReference type="ARBA" id="ARBA00022679"/>
    </source>
</evidence>
<evidence type="ECO:0000256" key="1">
    <source>
        <dbReference type="ARBA" id="ARBA00011975"/>
    </source>
</evidence>
<dbReference type="EC" id="2.1.1.37" evidence="1"/>